<proteinExistence type="predicted"/>
<keyword evidence="2" id="KW-1185">Reference proteome</keyword>
<dbReference type="InterPro" id="IPR025562">
    <property type="entry name" value="Tae4"/>
</dbReference>
<dbReference type="Pfam" id="PF14113">
    <property type="entry name" value="Tae4"/>
    <property type="match status" value="1"/>
</dbReference>
<dbReference type="AlphaFoldDB" id="A0AA89BTR6"/>
<reference evidence="1" key="1">
    <citation type="submission" date="2019-08" db="EMBL/GenBank/DDBJ databases">
        <title>The improved chromosome-level genome for the pearl oyster Pinctada fucata martensii using PacBio sequencing and Hi-C.</title>
        <authorList>
            <person name="Zheng Z."/>
        </authorList>
    </citation>
    <scope>NUCLEOTIDE SEQUENCE</scope>
    <source>
        <strain evidence="1">ZZ-2019</strain>
        <tissue evidence="1">Adductor muscle</tissue>
    </source>
</reference>
<sequence length="273" mass="31439">MPSFQKLKANYPGYKHHGGQFRNKQLVQMIGCSKEHLQHDTSALRLSYALNKVGSEHSLGKELIRLSRLGEDSVAGRDGLQYLYHPIAYGPFLADKYGYPSISKPHQKDPVNTEKNFRGKQGILRVITYTKHSNLPKGHVALWDCNRFHQSKDWIAGHTLITVEFWESPDSNCQNMMNQSNFNHQQLLQSEQGREFPNNQNNMKTNYVQPKTLSAVLSTKPTLVQSNAPKVVAEKVDIQKLLHNKSYRRKYLKHHFVSNGRLRHARHRGMTQE</sequence>
<dbReference type="Proteomes" id="UP001186944">
    <property type="component" value="Unassembled WGS sequence"/>
</dbReference>
<organism evidence="1 2">
    <name type="scientific">Pinctada imbricata</name>
    <name type="common">Atlantic pearl-oyster</name>
    <name type="synonym">Pinctada martensii</name>
    <dbReference type="NCBI Taxonomy" id="66713"/>
    <lineage>
        <taxon>Eukaryota</taxon>
        <taxon>Metazoa</taxon>
        <taxon>Spiralia</taxon>
        <taxon>Lophotrochozoa</taxon>
        <taxon>Mollusca</taxon>
        <taxon>Bivalvia</taxon>
        <taxon>Autobranchia</taxon>
        <taxon>Pteriomorphia</taxon>
        <taxon>Pterioida</taxon>
        <taxon>Pterioidea</taxon>
        <taxon>Pteriidae</taxon>
        <taxon>Pinctada</taxon>
    </lineage>
</organism>
<comment type="caution">
    <text evidence="1">The sequence shown here is derived from an EMBL/GenBank/DDBJ whole genome shotgun (WGS) entry which is preliminary data.</text>
</comment>
<accession>A0AA89BTR6</accession>
<evidence type="ECO:0000313" key="1">
    <source>
        <dbReference type="EMBL" id="KAK3095535.1"/>
    </source>
</evidence>
<protein>
    <submittedName>
        <fullName evidence="1">Uncharacterized protein</fullName>
    </submittedName>
</protein>
<evidence type="ECO:0000313" key="2">
    <source>
        <dbReference type="Proteomes" id="UP001186944"/>
    </source>
</evidence>
<name>A0AA89BTR6_PINIB</name>
<dbReference type="Gene3D" id="3.90.1720.70">
    <property type="match status" value="1"/>
</dbReference>
<gene>
    <name evidence="1" type="ORF">FSP39_015826</name>
</gene>
<dbReference type="EMBL" id="VSWD01000008">
    <property type="protein sequence ID" value="KAK3095535.1"/>
    <property type="molecule type" value="Genomic_DNA"/>
</dbReference>